<evidence type="ECO:0000256" key="1">
    <source>
        <dbReference type="ARBA" id="ARBA00023002"/>
    </source>
</evidence>
<dbReference type="AlphaFoldDB" id="A0A382KN85"/>
<dbReference type="Pfam" id="PF01855">
    <property type="entry name" value="POR_N"/>
    <property type="match status" value="1"/>
</dbReference>
<dbReference type="Pfam" id="PF01558">
    <property type="entry name" value="POR"/>
    <property type="match status" value="1"/>
</dbReference>
<dbReference type="PANTHER" id="PTHR32154">
    <property type="entry name" value="PYRUVATE-FLAVODOXIN OXIDOREDUCTASE-RELATED"/>
    <property type="match status" value="1"/>
</dbReference>
<feature type="domain" description="Pyruvate/ketoisovalerate oxidoreductase catalytic" evidence="2">
    <location>
        <begin position="23"/>
        <end position="213"/>
    </location>
</feature>
<sequence>MAQAKDSFIEMESAVVRFAGDSGDGMQTVGERFTDSSAFAGNDIATLPDFPAEIRAPAGTLAGVSGFQVQFGSREILTPGDEPDALVAMNPAALKANVEDLPAGGMLVVNTAAFKKMNISKAGYDTNPLEDEELRKKYHLVEIDFTSLTKEALSESPLKPTDKARCKNFFALGFMYYVYGRPLEPTLKFFQDKWGKRLPDLAEANTLALKAGFNLGDTMESARNRYQIAKAPVDSGVYRKISGNEALVYGLVAAAKQSKLELVYAGYPITPASPILEGLSALKHFGVKTIQAEDEIAAMGMALGASFTGKLSVCATSGPGMCLKSEFIGLASITELPLIICNIQRGGPSTGLPTKNEQSDLLQSMFSRNGDSPIPIIAAHSSSDCFDCAIEAAR</sequence>
<evidence type="ECO:0000259" key="2">
    <source>
        <dbReference type="Pfam" id="PF01558"/>
    </source>
</evidence>
<evidence type="ECO:0000313" key="4">
    <source>
        <dbReference type="EMBL" id="SVC25729.1"/>
    </source>
</evidence>
<proteinExistence type="predicted"/>
<dbReference type="GO" id="GO:0006979">
    <property type="term" value="P:response to oxidative stress"/>
    <property type="evidence" value="ECO:0007669"/>
    <property type="project" value="TreeGrafter"/>
</dbReference>
<feature type="domain" description="Pyruvate flavodoxin/ferredoxin oxidoreductase pyrimidine binding" evidence="3">
    <location>
        <begin position="263"/>
        <end position="393"/>
    </location>
</feature>
<dbReference type="Gene3D" id="3.40.920.10">
    <property type="entry name" value="Pyruvate-ferredoxin oxidoreductase, PFOR, domain III"/>
    <property type="match status" value="1"/>
</dbReference>
<evidence type="ECO:0000259" key="3">
    <source>
        <dbReference type="Pfam" id="PF01855"/>
    </source>
</evidence>
<dbReference type="CDD" id="cd07034">
    <property type="entry name" value="TPP_PYR_PFOR_IOR-alpha_like"/>
    <property type="match status" value="1"/>
</dbReference>
<keyword evidence="1" id="KW-0560">Oxidoreductase</keyword>
<protein>
    <recommendedName>
        <fullName evidence="5">Pyruvate flavodoxin/ferredoxin oxidoreductase pyrimidine binding domain-containing protein</fullName>
    </recommendedName>
</protein>
<organism evidence="4">
    <name type="scientific">marine metagenome</name>
    <dbReference type="NCBI Taxonomy" id="408172"/>
    <lineage>
        <taxon>unclassified sequences</taxon>
        <taxon>metagenomes</taxon>
        <taxon>ecological metagenomes</taxon>
    </lineage>
</organism>
<feature type="non-terminal residue" evidence="4">
    <location>
        <position position="394"/>
    </location>
</feature>
<dbReference type="InterPro" id="IPR029061">
    <property type="entry name" value="THDP-binding"/>
</dbReference>
<accession>A0A382KN85</accession>
<reference evidence="4" key="1">
    <citation type="submission" date="2018-05" db="EMBL/GenBank/DDBJ databases">
        <authorList>
            <person name="Lanie J.A."/>
            <person name="Ng W.-L."/>
            <person name="Kazmierczak K.M."/>
            <person name="Andrzejewski T.M."/>
            <person name="Davidsen T.M."/>
            <person name="Wayne K.J."/>
            <person name="Tettelin H."/>
            <person name="Glass J.I."/>
            <person name="Rusch D."/>
            <person name="Podicherti R."/>
            <person name="Tsui H.-C.T."/>
            <person name="Winkler M.E."/>
        </authorList>
    </citation>
    <scope>NUCLEOTIDE SEQUENCE</scope>
</reference>
<dbReference type="Gene3D" id="3.40.50.970">
    <property type="match status" value="1"/>
</dbReference>
<dbReference type="EMBL" id="UINC01081659">
    <property type="protein sequence ID" value="SVC25729.1"/>
    <property type="molecule type" value="Genomic_DNA"/>
</dbReference>
<dbReference type="InterPro" id="IPR002869">
    <property type="entry name" value="Pyrv_flavodox_OxRed_cen"/>
</dbReference>
<dbReference type="PANTHER" id="PTHR32154:SF20">
    <property type="entry name" value="2-OXOGLUTARATE OXIDOREDUCTASE SUBUNIT KORA"/>
    <property type="match status" value="1"/>
</dbReference>
<gene>
    <name evidence="4" type="ORF">METZ01_LOCUS278583</name>
</gene>
<dbReference type="InterPro" id="IPR019752">
    <property type="entry name" value="Pyrv/ketoisovalerate_OxRed_cat"/>
</dbReference>
<dbReference type="SUPFAM" id="SSF52518">
    <property type="entry name" value="Thiamin diphosphate-binding fold (THDP-binding)"/>
    <property type="match status" value="1"/>
</dbReference>
<dbReference type="InterPro" id="IPR002880">
    <property type="entry name" value="Pyrv_Fd/Flavodoxin_OxRdtase_N"/>
</dbReference>
<evidence type="ECO:0008006" key="5">
    <source>
        <dbReference type="Google" id="ProtNLM"/>
    </source>
</evidence>
<dbReference type="InterPro" id="IPR050722">
    <property type="entry name" value="Pyruvate:ferred/Flavod_OxRd"/>
</dbReference>
<dbReference type="GO" id="GO:0016903">
    <property type="term" value="F:oxidoreductase activity, acting on the aldehyde or oxo group of donors"/>
    <property type="evidence" value="ECO:0007669"/>
    <property type="project" value="InterPro"/>
</dbReference>
<dbReference type="SUPFAM" id="SSF53323">
    <property type="entry name" value="Pyruvate-ferredoxin oxidoreductase, PFOR, domain III"/>
    <property type="match status" value="1"/>
</dbReference>
<name>A0A382KN85_9ZZZZ</name>